<evidence type="ECO:0000313" key="3">
    <source>
        <dbReference type="Proteomes" id="UP000030669"/>
    </source>
</evidence>
<dbReference type="Pfam" id="PF16862">
    <property type="entry name" value="Glyco_hydro_79C"/>
    <property type="match status" value="1"/>
</dbReference>
<dbReference type="KEGG" id="gtr:GLOTRDRAFT_116837"/>
<keyword evidence="3" id="KW-1185">Reference proteome</keyword>
<dbReference type="HOGENOM" id="CLU_022148_2_0_1"/>
<dbReference type="RefSeq" id="XP_007867578.1">
    <property type="nucleotide sequence ID" value="XM_007869387.1"/>
</dbReference>
<dbReference type="PANTHER" id="PTHR36183">
    <property type="entry name" value="BETA-GLUCURONIDASE"/>
    <property type="match status" value="1"/>
</dbReference>
<dbReference type="OrthoDB" id="2796951at2759"/>
<name>S7RND4_GLOTA</name>
<evidence type="ECO:0000313" key="2">
    <source>
        <dbReference type="EMBL" id="EPQ54279.1"/>
    </source>
</evidence>
<dbReference type="SUPFAM" id="SSF51445">
    <property type="entry name" value="(Trans)glycosidases"/>
    <property type="match status" value="1"/>
</dbReference>
<dbReference type="EMBL" id="KB469304">
    <property type="protein sequence ID" value="EPQ54279.1"/>
    <property type="molecule type" value="Genomic_DNA"/>
</dbReference>
<dbReference type="OMA" id="RWVDWAG"/>
<accession>S7RND4</accession>
<dbReference type="InterPro" id="IPR017853">
    <property type="entry name" value="GH"/>
</dbReference>
<sequence length="536" mass="57842">MSIPAAVGYITRSEGTAEDVAPDADHGLSLLDCSADPLRAKTVSPTLISLSIEQDNWIEWAGTAAPNMFFYNALDNLRQLAGEGLWIRIGADSEDHTNYNPDIQYAEDIFPAYTNTTPYPEATNITVGCDYYKLIAHLPALTHVWWGVNLGQYNITAAYLESQALLAAFADPAVVAQGTTLEYIEIGNEADLYSNNGARNSSWNPIEYTREWIEFATNISDSFDLYSRTYPKLIGGAFANSAFGTSGFSPQAIIGAGILNSAPGSLIRTVSQHHYSGSFCQGSGGLLQDLMAKSTIRTNVSEFAPDIAVVRSYGLDYVFGETNSYACHGAPGVSNTAGAAIWTLDYSLYASQIGISRLFFHEGVGYKYNLIQPVALNRSIIDGSSLAAPIPPHVQPQYYSAIIAAEAIGSSGSAQVLELQFDDPWTSGYAFYEWGVLRRALIVNSQAYLSGTTAARNTTHVDINFIGHEFGAGPTSMQIKRLNISYADATSGLTWGGQTYETSDARVSGPLVMEAVPVSQGVDVQETEVVMLSFIV</sequence>
<dbReference type="Proteomes" id="UP000030669">
    <property type="component" value="Unassembled WGS sequence"/>
</dbReference>
<feature type="domain" description="Beta-glucuronidase C-terminal" evidence="1">
    <location>
        <begin position="428"/>
        <end position="531"/>
    </location>
</feature>
<dbReference type="InterPro" id="IPR031728">
    <property type="entry name" value="GlcAase_C"/>
</dbReference>
<dbReference type="PANTHER" id="PTHR36183:SF2">
    <property type="entry name" value="BETA-GLUCURONIDASE C-TERMINAL DOMAIN-CONTAINING PROTEIN"/>
    <property type="match status" value="1"/>
</dbReference>
<dbReference type="Gene3D" id="3.20.20.80">
    <property type="entry name" value="Glycosidases"/>
    <property type="match status" value="1"/>
</dbReference>
<gene>
    <name evidence="2" type="ORF">GLOTRDRAFT_116837</name>
</gene>
<dbReference type="GO" id="GO:0016787">
    <property type="term" value="F:hydrolase activity"/>
    <property type="evidence" value="ECO:0007669"/>
    <property type="project" value="UniProtKB-KW"/>
</dbReference>
<protein>
    <submittedName>
        <fullName evidence="2">Glycoside hydrolase family 79 protein</fullName>
    </submittedName>
</protein>
<dbReference type="AlphaFoldDB" id="S7RND4"/>
<proteinExistence type="predicted"/>
<keyword evidence="2" id="KW-0378">Hydrolase</keyword>
<dbReference type="GeneID" id="19300240"/>
<evidence type="ECO:0000259" key="1">
    <source>
        <dbReference type="Pfam" id="PF16862"/>
    </source>
</evidence>
<reference evidence="2 3" key="1">
    <citation type="journal article" date="2012" name="Science">
        <title>The Paleozoic origin of enzymatic lignin decomposition reconstructed from 31 fungal genomes.</title>
        <authorList>
            <person name="Floudas D."/>
            <person name="Binder M."/>
            <person name="Riley R."/>
            <person name="Barry K."/>
            <person name="Blanchette R.A."/>
            <person name="Henrissat B."/>
            <person name="Martinez A.T."/>
            <person name="Otillar R."/>
            <person name="Spatafora J.W."/>
            <person name="Yadav J.S."/>
            <person name="Aerts A."/>
            <person name="Benoit I."/>
            <person name="Boyd A."/>
            <person name="Carlson A."/>
            <person name="Copeland A."/>
            <person name="Coutinho P.M."/>
            <person name="de Vries R.P."/>
            <person name="Ferreira P."/>
            <person name="Findley K."/>
            <person name="Foster B."/>
            <person name="Gaskell J."/>
            <person name="Glotzer D."/>
            <person name="Gorecki P."/>
            <person name="Heitman J."/>
            <person name="Hesse C."/>
            <person name="Hori C."/>
            <person name="Igarashi K."/>
            <person name="Jurgens J.A."/>
            <person name="Kallen N."/>
            <person name="Kersten P."/>
            <person name="Kohler A."/>
            <person name="Kuees U."/>
            <person name="Kumar T.K.A."/>
            <person name="Kuo A."/>
            <person name="LaButti K."/>
            <person name="Larrondo L.F."/>
            <person name="Lindquist E."/>
            <person name="Ling A."/>
            <person name="Lombard V."/>
            <person name="Lucas S."/>
            <person name="Lundell T."/>
            <person name="Martin R."/>
            <person name="McLaughlin D.J."/>
            <person name="Morgenstern I."/>
            <person name="Morin E."/>
            <person name="Murat C."/>
            <person name="Nagy L.G."/>
            <person name="Nolan M."/>
            <person name="Ohm R.A."/>
            <person name="Patyshakuliyeva A."/>
            <person name="Rokas A."/>
            <person name="Ruiz-Duenas F.J."/>
            <person name="Sabat G."/>
            <person name="Salamov A."/>
            <person name="Samejima M."/>
            <person name="Schmutz J."/>
            <person name="Slot J.C."/>
            <person name="St John F."/>
            <person name="Stenlid J."/>
            <person name="Sun H."/>
            <person name="Sun S."/>
            <person name="Syed K."/>
            <person name="Tsang A."/>
            <person name="Wiebenga A."/>
            <person name="Young D."/>
            <person name="Pisabarro A."/>
            <person name="Eastwood D.C."/>
            <person name="Martin F."/>
            <person name="Cullen D."/>
            <person name="Grigoriev I.V."/>
            <person name="Hibbett D.S."/>
        </authorList>
    </citation>
    <scope>NUCLEOTIDE SEQUENCE [LARGE SCALE GENOMIC DNA]</scope>
    <source>
        <strain evidence="2 3">ATCC 11539</strain>
    </source>
</reference>
<organism evidence="2 3">
    <name type="scientific">Gloeophyllum trabeum (strain ATCC 11539 / FP-39264 / Madison 617)</name>
    <name type="common">Brown rot fungus</name>
    <dbReference type="NCBI Taxonomy" id="670483"/>
    <lineage>
        <taxon>Eukaryota</taxon>
        <taxon>Fungi</taxon>
        <taxon>Dikarya</taxon>
        <taxon>Basidiomycota</taxon>
        <taxon>Agaricomycotina</taxon>
        <taxon>Agaricomycetes</taxon>
        <taxon>Gloeophyllales</taxon>
        <taxon>Gloeophyllaceae</taxon>
        <taxon>Gloeophyllum</taxon>
    </lineage>
</organism>
<dbReference type="InterPro" id="IPR052974">
    <property type="entry name" value="GH79_Enzymes"/>
</dbReference>
<dbReference type="eggNOG" id="ENOG502QW09">
    <property type="taxonomic scope" value="Eukaryota"/>
</dbReference>